<organism evidence="5">
    <name type="scientific">Anaerolinea thermolimosa</name>
    <dbReference type="NCBI Taxonomy" id="229919"/>
    <lineage>
        <taxon>Bacteria</taxon>
        <taxon>Bacillati</taxon>
        <taxon>Chloroflexota</taxon>
        <taxon>Anaerolineae</taxon>
        <taxon>Anaerolineales</taxon>
        <taxon>Anaerolineaceae</taxon>
        <taxon>Anaerolinea</taxon>
    </lineage>
</organism>
<feature type="transmembrane region" description="Helical" evidence="2">
    <location>
        <begin position="227"/>
        <end position="248"/>
    </location>
</feature>
<dbReference type="Pfam" id="PF13240">
    <property type="entry name" value="Zn_Ribbon_1"/>
    <property type="match status" value="1"/>
</dbReference>
<sequence length="305" mass="34153">MRRWILCLLAVLFSLSMPRPAFAQNDISIQTLEVEVWPEYDQPSVLVIYRITLSSQTKLPAEMVFRIPRSAGSPAALAEQTENGLFNIEKYSQIGEENDWLLFQFITTSPQLQLEYYEPLVKNGSERSYTFRWPGDYAVESMTVVVQQPRTATNMRLQPPTGTSGPGSDGLTYFNVPVGSVSTGSTFNLQIAYTKPDDTLTQPQAFEAVTPALPVNRTPPRSVLNTVIPWVLAGLGVVLIGVGIFWYLRTERTPSRKTTRRPRRSETSSSDRSPQPASPIFCHQCGKRAQPGDVFCRTCGTKLRR</sequence>
<proteinExistence type="predicted"/>
<evidence type="ECO:0000256" key="3">
    <source>
        <dbReference type="SAM" id="SignalP"/>
    </source>
</evidence>
<dbReference type="InterPro" id="IPR026870">
    <property type="entry name" value="Zinc_ribbon_dom"/>
</dbReference>
<feature type="signal peptide" evidence="3">
    <location>
        <begin position="1"/>
        <end position="23"/>
    </location>
</feature>
<evidence type="ECO:0000256" key="2">
    <source>
        <dbReference type="SAM" id="Phobius"/>
    </source>
</evidence>
<dbReference type="AlphaFoldDB" id="A0A7C4KFH5"/>
<feature type="domain" description="Zinc-ribbon" evidence="4">
    <location>
        <begin position="281"/>
        <end position="303"/>
    </location>
</feature>
<feature type="region of interest" description="Disordered" evidence="1">
    <location>
        <begin position="253"/>
        <end position="277"/>
    </location>
</feature>
<keyword evidence="3" id="KW-0732">Signal</keyword>
<protein>
    <submittedName>
        <fullName evidence="5">Zinc ribbon domain-containing protein</fullName>
    </submittedName>
</protein>
<name>A0A7C4KFH5_9CHLR</name>
<keyword evidence="2" id="KW-0472">Membrane</keyword>
<evidence type="ECO:0000259" key="4">
    <source>
        <dbReference type="Pfam" id="PF13240"/>
    </source>
</evidence>
<evidence type="ECO:0000256" key="1">
    <source>
        <dbReference type="SAM" id="MobiDB-lite"/>
    </source>
</evidence>
<comment type="caution">
    <text evidence="5">The sequence shown here is derived from an EMBL/GenBank/DDBJ whole genome shotgun (WGS) entry which is preliminary data.</text>
</comment>
<dbReference type="EMBL" id="DSYK01000027">
    <property type="protein sequence ID" value="HGS20332.1"/>
    <property type="molecule type" value="Genomic_DNA"/>
</dbReference>
<evidence type="ECO:0000313" key="5">
    <source>
        <dbReference type="EMBL" id="HGS20332.1"/>
    </source>
</evidence>
<accession>A0A7C4KFH5</accession>
<keyword evidence="2" id="KW-1133">Transmembrane helix</keyword>
<reference evidence="5" key="1">
    <citation type="journal article" date="2020" name="mSystems">
        <title>Genome- and Community-Level Interaction Insights into Carbon Utilization and Element Cycling Functions of Hydrothermarchaeota in Hydrothermal Sediment.</title>
        <authorList>
            <person name="Zhou Z."/>
            <person name="Liu Y."/>
            <person name="Xu W."/>
            <person name="Pan J."/>
            <person name="Luo Z.H."/>
            <person name="Li M."/>
        </authorList>
    </citation>
    <scope>NUCLEOTIDE SEQUENCE [LARGE SCALE GENOMIC DNA]</scope>
    <source>
        <strain evidence="5">SpSt-573</strain>
    </source>
</reference>
<gene>
    <name evidence="5" type="ORF">ENT37_00500</name>
</gene>
<keyword evidence="2" id="KW-0812">Transmembrane</keyword>
<feature type="chain" id="PRO_5028121999" evidence="3">
    <location>
        <begin position="24"/>
        <end position="305"/>
    </location>
</feature>